<protein>
    <submittedName>
        <fullName evidence="1">Zinc finger mynd domain-containing protein 17</fullName>
    </submittedName>
</protein>
<dbReference type="Proteomes" id="UP000623467">
    <property type="component" value="Unassembled WGS sequence"/>
</dbReference>
<sequence>MSFTQFPAYCREEAEEEAAMIRAAGAALHSALGLCLNLWGSQKALPTPHSVYGFHTDDAWLVGGFK</sequence>
<dbReference type="EMBL" id="JACAZH010000007">
    <property type="protein sequence ID" value="KAF7364464.1"/>
    <property type="molecule type" value="Genomic_DNA"/>
</dbReference>
<proteinExistence type="predicted"/>
<organism evidence="1 2">
    <name type="scientific">Mycena sanguinolenta</name>
    <dbReference type="NCBI Taxonomy" id="230812"/>
    <lineage>
        <taxon>Eukaryota</taxon>
        <taxon>Fungi</taxon>
        <taxon>Dikarya</taxon>
        <taxon>Basidiomycota</taxon>
        <taxon>Agaricomycotina</taxon>
        <taxon>Agaricomycetes</taxon>
        <taxon>Agaricomycetidae</taxon>
        <taxon>Agaricales</taxon>
        <taxon>Marasmiineae</taxon>
        <taxon>Mycenaceae</taxon>
        <taxon>Mycena</taxon>
    </lineage>
</organism>
<evidence type="ECO:0000313" key="1">
    <source>
        <dbReference type="EMBL" id="KAF7364464.1"/>
    </source>
</evidence>
<keyword evidence="2" id="KW-1185">Reference proteome</keyword>
<dbReference type="OrthoDB" id="10628396at2759"/>
<accession>A0A8H7D6V1</accession>
<comment type="caution">
    <text evidence="1">The sequence shown here is derived from an EMBL/GenBank/DDBJ whole genome shotgun (WGS) entry which is preliminary data.</text>
</comment>
<gene>
    <name evidence="1" type="ORF">MSAN_01107800</name>
</gene>
<dbReference type="AlphaFoldDB" id="A0A8H7D6V1"/>
<name>A0A8H7D6V1_9AGAR</name>
<evidence type="ECO:0000313" key="2">
    <source>
        <dbReference type="Proteomes" id="UP000623467"/>
    </source>
</evidence>
<reference evidence="1" key="1">
    <citation type="submission" date="2020-05" db="EMBL/GenBank/DDBJ databases">
        <title>Mycena genomes resolve the evolution of fungal bioluminescence.</title>
        <authorList>
            <person name="Tsai I.J."/>
        </authorList>
    </citation>
    <scope>NUCLEOTIDE SEQUENCE</scope>
    <source>
        <strain evidence="1">160909Yilan</strain>
    </source>
</reference>